<feature type="transmembrane region" description="Helical" evidence="2">
    <location>
        <begin position="317"/>
        <end position="338"/>
    </location>
</feature>
<dbReference type="RefSeq" id="WP_354693345.1">
    <property type="nucleotide sequence ID" value="NZ_JAZHOG010000001.1"/>
</dbReference>
<evidence type="ECO:0000313" key="4">
    <source>
        <dbReference type="EMBL" id="MEJ8566021.1"/>
    </source>
</evidence>
<dbReference type="InterPro" id="IPR005532">
    <property type="entry name" value="SUMF_dom"/>
</dbReference>
<feature type="region of interest" description="Disordered" evidence="1">
    <location>
        <begin position="225"/>
        <end position="258"/>
    </location>
</feature>
<gene>
    <name evidence="4" type="ORF">V3330_00175</name>
</gene>
<evidence type="ECO:0000259" key="3">
    <source>
        <dbReference type="Pfam" id="PF03781"/>
    </source>
</evidence>
<comment type="caution">
    <text evidence="4">The sequence shown here is derived from an EMBL/GenBank/DDBJ whole genome shotgun (WGS) entry which is preliminary data.</text>
</comment>
<accession>A0AAW9REN4</accession>
<dbReference type="PANTHER" id="PTHR23150:SF35">
    <property type="entry name" value="BLL6746 PROTEIN"/>
    <property type="match status" value="1"/>
</dbReference>
<dbReference type="AlphaFoldDB" id="A0AAW9REN4"/>
<dbReference type="Gene3D" id="1.25.40.10">
    <property type="entry name" value="Tetratricopeptide repeat domain"/>
    <property type="match status" value="1"/>
</dbReference>
<dbReference type="InterPro" id="IPR011990">
    <property type="entry name" value="TPR-like_helical_dom_sf"/>
</dbReference>
<keyword evidence="2" id="KW-1133">Transmembrane helix</keyword>
<proteinExistence type="predicted"/>
<reference evidence="4 5" key="1">
    <citation type="submission" date="2024-02" db="EMBL/GenBank/DDBJ databases">
        <title>A novel Wenzhouxiangellaceae bacterium, isolated from coastal sediments.</title>
        <authorList>
            <person name="Du Z.-J."/>
            <person name="Ye Y.-Q."/>
            <person name="Zhang X.-Y."/>
        </authorList>
    </citation>
    <scope>NUCLEOTIDE SEQUENCE [LARGE SCALE GENOMIC DNA]</scope>
    <source>
        <strain evidence="4 5">CH-27</strain>
    </source>
</reference>
<dbReference type="InterPro" id="IPR011009">
    <property type="entry name" value="Kinase-like_dom_sf"/>
</dbReference>
<feature type="compositionally biased region" description="Basic and acidic residues" evidence="1">
    <location>
        <begin position="231"/>
        <end position="240"/>
    </location>
</feature>
<dbReference type="PANTHER" id="PTHR23150">
    <property type="entry name" value="SULFATASE MODIFYING FACTOR 1, 2"/>
    <property type="match status" value="1"/>
</dbReference>
<dbReference type="Proteomes" id="UP001359886">
    <property type="component" value="Unassembled WGS sequence"/>
</dbReference>
<feature type="domain" description="Sulfatase-modifying factor enzyme-like" evidence="3">
    <location>
        <begin position="558"/>
        <end position="799"/>
    </location>
</feature>
<evidence type="ECO:0000256" key="1">
    <source>
        <dbReference type="SAM" id="MobiDB-lite"/>
    </source>
</evidence>
<keyword evidence="2" id="KW-0812">Transmembrane</keyword>
<keyword evidence="2" id="KW-0472">Membrane</keyword>
<dbReference type="Gene3D" id="3.90.1580.10">
    <property type="entry name" value="paralog of FGE (formylglycine-generating enzyme)"/>
    <property type="match status" value="1"/>
</dbReference>
<keyword evidence="5" id="KW-1185">Reference proteome</keyword>
<dbReference type="GO" id="GO:0120147">
    <property type="term" value="F:formylglycine-generating oxidase activity"/>
    <property type="evidence" value="ECO:0007669"/>
    <property type="project" value="TreeGrafter"/>
</dbReference>
<dbReference type="Gene3D" id="1.10.510.10">
    <property type="entry name" value="Transferase(Phosphotransferase) domain 1"/>
    <property type="match status" value="1"/>
</dbReference>
<organism evidence="4 5">
    <name type="scientific">Elongatibacter sediminis</name>
    <dbReference type="NCBI Taxonomy" id="3119006"/>
    <lineage>
        <taxon>Bacteria</taxon>
        <taxon>Pseudomonadati</taxon>
        <taxon>Pseudomonadota</taxon>
        <taxon>Gammaproteobacteria</taxon>
        <taxon>Chromatiales</taxon>
        <taxon>Wenzhouxiangellaceae</taxon>
        <taxon>Elongatibacter</taxon>
    </lineage>
</organism>
<dbReference type="SUPFAM" id="SSF56436">
    <property type="entry name" value="C-type lectin-like"/>
    <property type="match status" value="1"/>
</dbReference>
<evidence type="ECO:0000256" key="2">
    <source>
        <dbReference type="SAM" id="Phobius"/>
    </source>
</evidence>
<dbReference type="InterPro" id="IPR042095">
    <property type="entry name" value="SUMF_sf"/>
</dbReference>
<dbReference type="Pfam" id="PF03781">
    <property type="entry name" value="FGE-sulfatase"/>
    <property type="match status" value="1"/>
</dbReference>
<dbReference type="SUPFAM" id="SSF56112">
    <property type="entry name" value="Protein kinase-like (PK-like)"/>
    <property type="match status" value="1"/>
</dbReference>
<dbReference type="InterPro" id="IPR051043">
    <property type="entry name" value="Sulfatase_Mod_Factor_Kinase"/>
</dbReference>
<evidence type="ECO:0000313" key="5">
    <source>
        <dbReference type="Proteomes" id="UP001359886"/>
    </source>
</evidence>
<dbReference type="InterPro" id="IPR016187">
    <property type="entry name" value="CTDL_fold"/>
</dbReference>
<protein>
    <submittedName>
        <fullName evidence="4">SUMF1/EgtB/PvdO family nonheme iron enzyme</fullName>
    </submittedName>
</protein>
<name>A0AAW9REN4_9GAMM</name>
<feature type="region of interest" description="Disordered" evidence="1">
    <location>
        <begin position="292"/>
        <end position="311"/>
    </location>
</feature>
<sequence length="806" mass="87312">MTDLLLVDALPAGTKVGDFDLLSVLSATDTVIAYRVRESATGADFVLREFAPASLVRRQADGRLVTTNMDAEAAFQHGVARFLANASRSAARNHPALARSIRAFRANGTAVQLLACPPGRLLSEQVAGTGAVPAERLSDAARPLLDLLAEQHTDGSPAGRIAPDQVMLPDLGGAVWLGAGMDVSVEHPGDPVLAPEHLAENGELGPWTDIYALAATLYTGLFGSEPPPASERLRAQHEGGDDPLQLPREFEDSRSSGNSAGTELLTLIRRGLVLDPAARPRSVREWRARLGGAEADAAADQDGRKGAAPTASSRRGWLGVAFAALVLAIVVTVGYFALEWQSRDAAQRSTAQALADAAAAAEENRRWQQALETDAVVAYRAFIEDFPESPRIAQAREFLQRLEEKAWPGVLEENTRAAFEAHLETFPDGRYATEALARIEAFRQEEARLAREQAERRRRDEAAWEVASADGSVAALDRYLAEWPAGAHAAEARELRGQMQVEHNDTARFAQAREADTLASWRAYLDDFPAGRHVDAALAAIDRLTLRPGKAFRDCETCPEMVVVPAGSFWQGSADSSPLAVSLEKPRRRVTIDAPFAIGKYEVTLAEWDHCVEAGGCETRPADNGWGRGRRPAILVSWHDAAGYAAWLSELTGERYALPSESEWEYAARAGEEGDWLGGSAEAVCAWANVAGAESGFDWRHTGCADRMAASTALAGSLRPNDFGLHDMIGNVAEWTRDCMNLSYLEAPTDGSAWSRGLCSSRMTRGGSWFSGSRDIRLPARFNLKSGDRNDFTGLRVVRRVEPQEE</sequence>
<dbReference type="EMBL" id="JAZHOG010000001">
    <property type="protein sequence ID" value="MEJ8566021.1"/>
    <property type="molecule type" value="Genomic_DNA"/>
</dbReference>